<dbReference type="CDD" id="cd02736">
    <property type="entry name" value="RNAP_III_Rpc1_C"/>
    <property type="match status" value="1"/>
</dbReference>
<comment type="similarity">
    <text evidence="1">Belongs to the RNA polymerase beta' chain family.</text>
</comment>
<dbReference type="InterPro" id="IPR038120">
    <property type="entry name" value="Rpb1_funnel_sf"/>
</dbReference>
<evidence type="ECO:0000259" key="10">
    <source>
        <dbReference type="Pfam" id="PF04998"/>
    </source>
</evidence>
<organism evidence="11 12">
    <name type="scientific">Dunaliella salina</name>
    <name type="common">Green alga</name>
    <name type="synonym">Protococcus salinus</name>
    <dbReference type="NCBI Taxonomy" id="3046"/>
    <lineage>
        <taxon>Eukaryota</taxon>
        <taxon>Viridiplantae</taxon>
        <taxon>Chlorophyta</taxon>
        <taxon>core chlorophytes</taxon>
        <taxon>Chlorophyceae</taxon>
        <taxon>CS clade</taxon>
        <taxon>Chlamydomonadales</taxon>
        <taxon>Dunaliellaceae</taxon>
        <taxon>Dunaliella</taxon>
    </lineage>
</organism>
<dbReference type="InterPro" id="IPR042102">
    <property type="entry name" value="RNA_pol_Rpb1_3_sf"/>
</dbReference>
<evidence type="ECO:0000256" key="6">
    <source>
        <dbReference type="ARBA" id="ARBA00022723"/>
    </source>
</evidence>
<evidence type="ECO:0000256" key="9">
    <source>
        <dbReference type="ARBA" id="ARBA00023163"/>
    </source>
</evidence>
<dbReference type="Gene3D" id="1.10.132.30">
    <property type="match status" value="1"/>
</dbReference>
<evidence type="ECO:0000256" key="8">
    <source>
        <dbReference type="ARBA" id="ARBA00022842"/>
    </source>
</evidence>
<dbReference type="InterPro" id="IPR007081">
    <property type="entry name" value="RNA_pol_Rpb1_5"/>
</dbReference>
<proteinExistence type="inferred from homology"/>
<keyword evidence="5" id="KW-0548">Nucleotidyltransferase</keyword>
<dbReference type="SUPFAM" id="SSF64484">
    <property type="entry name" value="beta and beta-prime subunits of DNA dependent RNA-polymerase"/>
    <property type="match status" value="1"/>
</dbReference>
<keyword evidence="6" id="KW-0479">Metal-binding</keyword>
<dbReference type="EMBL" id="MU069592">
    <property type="protein sequence ID" value="KAF5838070.1"/>
    <property type="molecule type" value="Genomic_DNA"/>
</dbReference>
<keyword evidence="12" id="KW-1185">Reference proteome</keyword>
<evidence type="ECO:0000256" key="2">
    <source>
        <dbReference type="ARBA" id="ARBA00012418"/>
    </source>
</evidence>
<feature type="domain" description="RNA polymerase Rpb1" evidence="10">
    <location>
        <begin position="162"/>
        <end position="460"/>
    </location>
</feature>
<keyword evidence="4" id="KW-0808">Transferase</keyword>
<gene>
    <name evidence="11" type="ORF">DUNSADRAFT_3440</name>
</gene>
<evidence type="ECO:0000313" key="11">
    <source>
        <dbReference type="EMBL" id="KAF5838070.1"/>
    </source>
</evidence>
<accession>A0ABQ7GUA4</accession>
<dbReference type="Pfam" id="PF04998">
    <property type="entry name" value="RNA_pol_Rpb1_5"/>
    <property type="match status" value="1"/>
</dbReference>
<evidence type="ECO:0000256" key="4">
    <source>
        <dbReference type="ARBA" id="ARBA00022679"/>
    </source>
</evidence>
<dbReference type="InterPro" id="IPR015700">
    <property type="entry name" value="RPC1"/>
</dbReference>
<sequence>MLHHDYSAKAASACMTRLSKLSARHMGNRGFTIGIDDVTPRQKLKDEKALTLERGYSACDQFIADFAKGTMEPVQGCDMDQSLEQNVTGVLNNIREVAGKVCMETLHWHNSPLIMSQSGSKGSPINIAQMVACVGQQSVSGKRCFNGFRDRTLPHYPRGDRTPAGSTVGAVGAQSIGEPGTQMTLKTFHFAGVASMNVTLGVPRIKEIINAAKKISTPIMNVYLENDEGIRPARMIKGRVERTVLGQVARRIKIVLRPGRSGGGKGDGEAVISVTLDMSVLKSLQLDIDALTVKWSILNHPRIKLKEHHLRPISTDKLLVYPPETATRESLLFQLEVLLATLPQVIVQGIATVERAVITRDKEKQGDKYMLLVEGTNLQSVMATQGVVGTKATTNHIHEVEKFLGIEAARSSIMKEINYTMGSHGMTIDERHIMLLADCMTYKGEVLGITRFGIAKMKDSVLHTASFEKTSDHLFDAAIHGRCDDVVGVSESIIMGIPMPTGTGLFKLRHNVGAVGELHQRSLPVFAY</sequence>
<dbReference type="PANTHER" id="PTHR48446:SF1">
    <property type="entry name" value="DNA-DIRECTED RNA POLYMERASE SUBUNIT BETA' N-TERMINAL SECTION"/>
    <property type="match status" value="1"/>
</dbReference>
<evidence type="ECO:0000256" key="5">
    <source>
        <dbReference type="ARBA" id="ARBA00022695"/>
    </source>
</evidence>
<dbReference type="Gene3D" id="1.10.274.100">
    <property type="entry name" value="RNA polymerase Rpb1, domain 3"/>
    <property type="match status" value="1"/>
</dbReference>
<dbReference type="PANTHER" id="PTHR48446">
    <property type="entry name" value="DNA-DIRECTED RNA POLYMERASE SUBUNIT BETA' N-TERMINAL SECTION"/>
    <property type="match status" value="1"/>
</dbReference>
<keyword evidence="3" id="KW-0240">DNA-directed RNA polymerase</keyword>
<evidence type="ECO:0000256" key="1">
    <source>
        <dbReference type="ARBA" id="ARBA00006460"/>
    </source>
</evidence>
<dbReference type="EC" id="2.7.7.6" evidence="2"/>
<reference evidence="11" key="1">
    <citation type="submission" date="2017-08" db="EMBL/GenBank/DDBJ databases">
        <authorList>
            <person name="Polle J.E."/>
            <person name="Barry K."/>
            <person name="Cushman J."/>
            <person name="Schmutz J."/>
            <person name="Tran D."/>
            <person name="Hathwaick L.T."/>
            <person name="Yim W.C."/>
            <person name="Jenkins J."/>
            <person name="Mckie-Krisberg Z.M."/>
            <person name="Prochnik S."/>
            <person name="Lindquist E."/>
            <person name="Dockter R.B."/>
            <person name="Adam C."/>
            <person name="Molina H."/>
            <person name="Bunkerborg J."/>
            <person name="Jin E."/>
            <person name="Buchheim M."/>
            <person name="Magnuson J."/>
        </authorList>
    </citation>
    <scope>NUCLEOTIDE SEQUENCE</scope>
    <source>
        <strain evidence="11">CCAP 19/18</strain>
    </source>
</reference>
<dbReference type="InterPro" id="IPR035698">
    <property type="entry name" value="RNAP_III_Rpc1_C"/>
</dbReference>
<keyword evidence="8" id="KW-0460">Magnesium</keyword>
<evidence type="ECO:0000256" key="3">
    <source>
        <dbReference type="ARBA" id="ARBA00022478"/>
    </source>
</evidence>
<evidence type="ECO:0000256" key="7">
    <source>
        <dbReference type="ARBA" id="ARBA00022833"/>
    </source>
</evidence>
<dbReference type="Proteomes" id="UP000815325">
    <property type="component" value="Unassembled WGS sequence"/>
</dbReference>
<protein>
    <recommendedName>
        <fullName evidence="2">DNA-directed RNA polymerase</fullName>
        <ecNumber evidence="2">2.7.7.6</ecNumber>
    </recommendedName>
</protein>
<comment type="caution">
    <text evidence="11">The sequence shown here is derived from an EMBL/GenBank/DDBJ whole genome shotgun (WGS) entry which is preliminary data.</text>
</comment>
<keyword evidence="9" id="KW-0804">Transcription</keyword>
<evidence type="ECO:0000313" key="12">
    <source>
        <dbReference type="Proteomes" id="UP000815325"/>
    </source>
</evidence>
<name>A0ABQ7GUA4_DUNSA</name>
<dbReference type="Gene3D" id="1.10.150.390">
    <property type="match status" value="1"/>
</dbReference>
<keyword evidence="7" id="KW-0862">Zinc</keyword>